<name>A0A9W6TE13_9STRA</name>
<gene>
    <name evidence="3" type="ORF">Plil01_000059900</name>
</gene>
<comment type="caution">
    <text evidence="3">The sequence shown here is derived from an EMBL/GenBank/DDBJ whole genome shotgun (WGS) entry which is preliminary data.</text>
</comment>
<reference evidence="3" key="1">
    <citation type="submission" date="2023-04" db="EMBL/GenBank/DDBJ databases">
        <title>Phytophthora lilii NBRC 32176.</title>
        <authorList>
            <person name="Ichikawa N."/>
            <person name="Sato H."/>
            <person name="Tonouchi N."/>
        </authorList>
    </citation>
    <scope>NUCLEOTIDE SEQUENCE</scope>
    <source>
        <strain evidence="3">NBRC 32176</strain>
    </source>
</reference>
<evidence type="ECO:0000256" key="2">
    <source>
        <dbReference type="SAM" id="SignalP"/>
    </source>
</evidence>
<feature type="transmembrane region" description="Helical" evidence="1">
    <location>
        <begin position="95"/>
        <end position="113"/>
    </location>
</feature>
<keyword evidence="1" id="KW-0472">Membrane</keyword>
<keyword evidence="1" id="KW-1133">Transmembrane helix</keyword>
<dbReference type="EMBL" id="BSXW01000017">
    <property type="protein sequence ID" value="GMF09718.1"/>
    <property type="molecule type" value="Genomic_DNA"/>
</dbReference>
<keyword evidence="4" id="KW-1185">Reference proteome</keyword>
<feature type="signal peptide" evidence="2">
    <location>
        <begin position="1"/>
        <end position="18"/>
    </location>
</feature>
<feature type="transmembrane region" description="Helical" evidence="1">
    <location>
        <begin position="133"/>
        <end position="154"/>
    </location>
</feature>
<sequence length="396" mass="44111">MIILTPFPSLVLVAAIDAMPLEDPERGLTHSAMSWVRATLTCFIYTHCAIDQIRLYSPNLKLTPLAGLFISLPSAILTNALALVVAVFVCWPLPFATILMSGPWFGFMTFFLLRVRGAHMRANPEAVKDVIWFAKVCGAQIILISVYAVFNTVFTNIPAKYQPVFALMIPAFKVVQKNILSRILAGRDDTKPQVIILNVEIFNALFISSCMQNSQSIGTSVTLIAVDLLQAAISILDLYRMVSEIKSLMDKLEITSNELIWTAELVLDNYPDTANRRPTAIVRNSNAWVTSKPQRFARASLSPNQLLPTMNMEPGEYKIPVPISRTLSLKKISSIRPSSNGRDAELTSTRTASINKLTSKEHYRLLKKALQVLFLTEFMLLIEFTEVLIPVIYGSS</sequence>
<feature type="chain" id="PRO_5040744276" evidence="2">
    <location>
        <begin position="19"/>
        <end position="396"/>
    </location>
</feature>
<keyword evidence="2" id="KW-0732">Signal</keyword>
<keyword evidence="1" id="KW-0812">Transmembrane</keyword>
<evidence type="ECO:0000313" key="3">
    <source>
        <dbReference type="EMBL" id="GMF09718.1"/>
    </source>
</evidence>
<evidence type="ECO:0000256" key="1">
    <source>
        <dbReference type="SAM" id="Phobius"/>
    </source>
</evidence>
<proteinExistence type="predicted"/>
<dbReference type="Proteomes" id="UP001165083">
    <property type="component" value="Unassembled WGS sequence"/>
</dbReference>
<feature type="transmembrane region" description="Helical" evidence="1">
    <location>
        <begin position="65"/>
        <end position="89"/>
    </location>
</feature>
<accession>A0A9W6TE13</accession>
<dbReference type="AlphaFoldDB" id="A0A9W6TE13"/>
<evidence type="ECO:0000313" key="4">
    <source>
        <dbReference type="Proteomes" id="UP001165083"/>
    </source>
</evidence>
<organism evidence="3 4">
    <name type="scientific">Phytophthora lilii</name>
    <dbReference type="NCBI Taxonomy" id="2077276"/>
    <lineage>
        <taxon>Eukaryota</taxon>
        <taxon>Sar</taxon>
        <taxon>Stramenopiles</taxon>
        <taxon>Oomycota</taxon>
        <taxon>Peronosporomycetes</taxon>
        <taxon>Peronosporales</taxon>
        <taxon>Peronosporaceae</taxon>
        <taxon>Phytophthora</taxon>
    </lineage>
</organism>
<feature type="transmembrane region" description="Helical" evidence="1">
    <location>
        <begin position="372"/>
        <end position="393"/>
    </location>
</feature>
<protein>
    <submittedName>
        <fullName evidence="3">Unnamed protein product</fullName>
    </submittedName>
</protein>
<dbReference type="OrthoDB" id="99291at2759"/>